<comment type="cofactor">
    <cofactor evidence="1">
        <name>Mo-bis(molybdopterin guanine dinucleotide)</name>
        <dbReference type="ChEBI" id="CHEBI:60539"/>
    </cofactor>
</comment>
<dbReference type="GO" id="GO:0043546">
    <property type="term" value="F:molybdopterin cofactor binding"/>
    <property type="evidence" value="ECO:0007669"/>
    <property type="project" value="InterPro"/>
</dbReference>
<name>A0A557QFD6_9RHOO</name>
<dbReference type="Pfam" id="PF01568">
    <property type="entry name" value="Molydop_binding"/>
    <property type="match status" value="1"/>
</dbReference>
<evidence type="ECO:0000256" key="4">
    <source>
        <dbReference type="ARBA" id="ARBA00022723"/>
    </source>
</evidence>
<dbReference type="Proteomes" id="UP000319502">
    <property type="component" value="Unassembled WGS sequence"/>
</dbReference>
<dbReference type="Gene3D" id="2.20.25.90">
    <property type="entry name" value="ADC-like domains"/>
    <property type="match status" value="1"/>
</dbReference>
<comment type="similarity">
    <text evidence="2">Belongs to the prokaryotic molybdopterin-containing oxidoreductase family.</text>
</comment>
<dbReference type="PROSITE" id="PS51669">
    <property type="entry name" value="4FE4S_MOW_BIS_MGD"/>
    <property type="match status" value="1"/>
</dbReference>
<protein>
    <submittedName>
        <fullName evidence="9">Molybdopterin oxidoreductase family protein</fullName>
    </submittedName>
</protein>
<dbReference type="SMART" id="SM00926">
    <property type="entry name" value="Molybdop_Fe4S4"/>
    <property type="match status" value="1"/>
</dbReference>
<evidence type="ECO:0000256" key="6">
    <source>
        <dbReference type="ARBA" id="ARBA00023004"/>
    </source>
</evidence>
<dbReference type="InterPro" id="IPR050612">
    <property type="entry name" value="Prok_Mopterin_Oxidored"/>
</dbReference>
<dbReference type="Gene3D" id="3.30.2070.10">
    <property type="entry name" value="Formate dehydrogenase/DMSO reductase"/>
    <property type="match status" value="1"/>
</dbReference>
<evidence type="ECO:0000256" key="7">
    <source>
        <dbReference type="ARBA" id="ARBA00023014"/>
    </source>
</evidence>
<dbReference type="OrthoDB" id="9810782at2"/>
<keyword evidence="5" id="KW-0560">Oxidoreductase</keyword>
<dbReference type="Gene3D" id="3.40.50.740">
    <property type="match status" value="1"/>
</dbReference>
<dbReference type="SUPFAM" id="SSF53706">
    <property type="entry name" value="Formate dehydrogenase/DMSO reductase, domains 1-3"/>
    <property type="match status" value="1"/>
</dbReference>
<dbReference type="PROSITE" id="PS00932">
    <property type="entry name" value="MOLYBDOPTERIN_PROK_3"/>
    <property type="match status" value="1"/>
</dbReference>
<dbReference type="InterPro" id="IPR037920">
    <property type="entry name" value="YoaE_C"/>
</dbReference>
<evidence type="ECO:0000259" key="8">
    <source>
        <dbReference type="PROSITE" id="PS51669"/>
    </source>
</evidence>
<dbReference type="RefSeq" id="WP_144311136.1">
    <property type="nucleotide sequence ID" value="NZ_VMNK01000019.1"/>
</dbReference>
<dbReference type="CDD" id="cd02786">
    <property type="entry name" value="MopB_CT_3"/>
    <property type="match status" value="1"/>
</dbReference>
<dbReference type="PROSITE" id="PS00490">
    <property type="entry name" value="MOLYBDOPTERIN_PROK_2"/>
    <property type="match status" value="1"/>
</dbReference>
<dbReference type="EMBL" id="VMNK01000019">
    <property type="protein sequence ID" value="TVO51616.1"/>
    <property type="molecule type" value="Genomic_DNA"/>
</dbReference>
<dbReference type="InterPro" id="IPR009010">
    <property type="entry name" value="Asp_de-COase-like_dom_sf"/>
</dbReference>
<evidence type="ECO:0000313" key="10">
    <source>
        <dbReference type="Proteomes" id="UP000319502"/>
    </source>
</evidence>
<dbReference type="CDD" id="cd02766">
    <property type="entry name" value="MopB_3"/>
    <property type="match status" value="1"/>
</dbReference>
<keyword evidence="7" id="KW-0411">Iron-sulfur</keyword>
<keyword evidence="4" id="KW-0479">Metal-binding</keyword>
<evidence type="ECO:0000256" key="2">
    <source>
        <dbReference type="ARBA" id="ARBA00010312"/>
    </source>
</evidence>
<dbReference type="SUPFAM" id="SSF50692">
    <property type="entry name" value="ADC-like"/>
    <property type="match status" value="1"/>
</dbReference>
<dbReference type="InterPro" id="IPR006655">
    <property type="entry name" value="Mopterin_OxRdtase_prok_CS"/>
</dbReference>
<sequence length="689" mass="74519">MASESRIVRAACPHDCPDTCAMHITVEDGRAVKVRGAEDHPFTHGALCTKVAHYLDRVYSPDRLTHPMKRIGKKGEGRFERISWDEALDTIATRFAEIAADDPRGILPYSYAGTMGLVQSSGMDRRFFHRLGASLLDRTICASAGSAGWKSVIGASVGTDPEAVVDARLILIWGANPVVSNLHGWRFMQQAKRKGARLVCIDPWRTQTAEKCDLHLAPLPGTDGAIALAMMQVLIEDDLIAHDYIAQHTLGFEALAERVRHCTPEWAAPLTGLPAEAIRQLARDYGSTRPSVIRLNYGLNRCAGGGTAVRNIACLPALVGAWRDVAGGAVLSTSGNFPIDTAALERPDLYPNADRFPPRTINMSPIGEALLTANDPPIRALYVYNSNPVAVAPDSNRVRAGFAREDLFCVVHELFQTDTADYADILLPATSQLEHVDVHKAYGHLYAVANTPAIDPVGESLPNSEVFRRLAARLGFDDPALFEDDATIAAAAFIQRDARSLGLSEGLATQGWARLNLPRPFAPFATGGFPTPSGRCEFFSQTMADQGFDPLPGWVPPIESPVSNPTQAARFPLAMISPPARNFLNSSFANLPRWRDKEGAPTLEIHPDDAVTRGITDGARLRIFNDRGAFHALAVVTDRVRPGVVAAPSVWWQKFSGDGENANAVTSSALTDIGGGPVFYDCLVEVAPV</sequence>
<evidence type="ECO:0000313" key="9">
    <source>
        <dbReference type="EMBL" id="TVO51616.1"/>
    </source>
</evidence>
<dbReference type="Gene3D" id="2.40.40.20">
    <property type="match status" value="1"/>
</dbReference>
<dbReference type="AlphaFoldDB" id="A0A557QFD6"/>
<evidence type="ECO:0000256" key="3">
    <source>
        <dbReference type="ARBA" id="ARBA00022505"/>
    </source>
</evidence>
<organism evidence="9 10">
    <name type="scientific">Denitromonas halophila</name>
    <dbReference type="NCBI Taxonomy" id="1629404"/>
    <lineage>
        <taxon>Bacteria</taxon>
        <taxon>Pseudomonadati</taxon>
        <taxon>Pseudomonadota</taxon>
        <taxon>Betaproteobacteria</taxon>
        <taxon>Rhodocyclales</taxon>
        <taxon>Zoogloeaceae</taxon>
        <taxon>Denitromonas</taxon>
    </lineage>
</organism>
<dbReference type="GO" id="GO:0016491">
    <property type="term" value="F:oxidoreductase activity"/>
    <property type="evidence" value="ECO:0007669"/>
    <property type="project" value="UniProtKB-KW"/>
</dbReference>
<evidence type="ECO:0000256" key="5">
    <source>
        <dbReference type="ARBA" id="ARBA00023002"/>
    </source>
</evidence>
<keyword evidence="10" id="KW-1185">Reference proteome</keyword>
<keyword evidence="3" id="KW-0500">Molybdenum</keyword>
<reference evidence="9 10" key="1">
    <citation type="submission" date="2019-07" db="EMBL/GenBank/DDBJ databases">
        <title>The pathways for chlorine oxyanion respiration interact through the shared metabolite chlorate.</title>
        <authorList>
            <person name="Barnum T.P."/>
            <person name="Cheng Y."/>
            <person name="Hill K.A."/>
            <person name="Lucas L.N."/>
            <person name="Carlson H.K."/>
            <person name="Coates J.D."/>
        </authorList>
    </citation>
    <scope>NUCLEOTIDE SEQUENCE [LARGE SCALE GENOMIC DNA]</scope>
    <source>
        <strain evidence="9 10">SFB-3</strain>
    </source>
</reference>
<accession>A0A557QFD6</accession>
<proteinExistence type="inferred from homology"/>
<dbReference type="InterPro" id="IPR006656">
    <property type="entry name" value="Mopterin_OxRdtase"/>
</dbReference>
<evidence type="ECO:0000256" key="1">
    <source>
        <dbReference type="ARBA" id="ARBA00001942"/>
    </source>
</evidence>
<dbReference type="PANTHER" id="PTHR43742">
    <property type="entry name" value="TRIMETHYLAMINE-N-OXIDE REDUCTASE"/>
    <property type="match status" value="1"/>
</dbReference>
<dbReference type="InterPro" id="IPR006657">
    <property type="entry name" value="MoPterin_dinucl-bd_dom"/>
</dbReference>
<dbReference type="InterPro" id="IPR006963">
    <property type="entry name" value="Mopterin_OxRdtase_4Fe-4S_dom"/>
</dbReference>
<dbReference type="Pfam" id="PF00384">
    <property type="entry name" value="Molybdopterin"/>
    <property type="match status" value="1"/>
</dbReference>
<gene>
    <name evidence="9" type="ORF">FHP91_19335</name>
</gene>
<dbReference type="Pfam" id="PF04879">
    <property type="entry name" value="Molybdop_Fe4S4"/>
    <property type="match status" value="1"/>
</dbReference>
<feature type="domain" description="4Fe-4S Mo/W bis-MGD-type" evidence="8">
    <location>
        <begin position="5"/>
        <end position="62"/>
    </location>
</feature>
<keyword evidence="6" id="KW-0408">Iron</keyword>
<dbReference type="GO" id="GO:0051536">
    <property type="term" value="F:iron-sulfur cluster binding"/>
    <property type="evidence" value="ECO:0007669"/>
    <property type="project" value="UniProtKB-KW"/>
</dbReference>
<comment type="caution">
    <text evidence="9">The sequence shown here is derived from an EMBL/GenBank/DDBJ whole genome shotgun (WGS) entry which is preliminary data.</text>
</comment>
<dbReference type="PANTHER" id="PTHR43742:SF6">
    <property type="entry name" value="OXIDOREDUCTASE YYAE-RELATED"/>
    <property type="match status" value="1"/>
</dbReference>
<dbReference type="Gene3D" id="3.40.228.10">
    <property type="entry name" value="Dimethylsulfoxide Reductase, domain 2"/>
    <property type="match status" value="1"/>
</dbReference>
<dbReference type="GO" id="GO:0046872">
    <property type="term" value="F:metal ion binding"/>
    <property type="evidence" value="ECO:0007669"/>
    <property type="project" value="UniProtKB-KW"/>
</dbReference>